<keyword evidence="7" id="KW-0812">Transmembrane</keyword>
<keyword evidence="4" id="KW-0862">Zinc</keyword>
<dbReference type="Pfam" id="PF01412">
    <property type="entry name" value="ArfGap"/>
    <property type="match status" value="1"/>
</dbReference>
<feature type="region of interest" description="Disordered" evidence="6">
    <location>
        <begin position="218"/>
        <end position="240"/>
    </location>
</feature>
<dbReference type="InterPro" id="IPR001164">
    <property type="entry name" value="ArfGAP_dom"/>
</dbReference>
<accession>G0UCD4</accession>
<dbReference type="InterPro" id="IPR038508">
    <property type="entry name" value="ArfGAP_dom_sf"/>
</dbReference>
<feature type="transmembrane region" description="Helical" evidence="7">
    <location>
        <begin position="304"/>
        <end position="322"/>
    </location>
</feature>
<proteinExistence type="predicted"/>
<dbReference type="EMBL" id="HE573027">
    <property type="protein sequence ID" value="CCC53486.1"/>
    <property type="molecule type" value="Genomic_DNA"/>
</dbReference>
<dbReference type="GO" id="GO:0005096">
    <property type="term" value="F:GTPase activator activity"/>
    <property type="evidence" value="ECO:0007669"/>
    <property type="project" value="UniProtKB-KW"/>
</dbReference>
<evidence type="ECO:0000256" key="5">
    <source>
        <dbReference type="PROSITE-ProRule" id="PRU00288"/>
    </source>
</evidence>
<sequence length="325" mass="35505">MADHELSQKNRIGALLKRPENKSCFECLENQPRWASTNLGVFLCLRCAGLHRSLGTHVSKVRSTTMDKWEEHMIRCCECVGNARGRQLYEHNMPESARPGVGGNEISIERFIRSKYEQRAYFHPDCERLLQSLLSGNGAELANSTAGNQLSPTDAGAVAKETLSDLWGDAVTAPVANNSRTANSAAISHNGMSIDDLFSSSNVPQPSMGASFAVDARGLQPSQQPHPPPHGQGSQRGDAKSEIMSLFSSHRAAGGPCLQRMGTRTSVRNHLPRGRDFLRSFFASSFHFSVLLACYYRSCYLPVSIGLTILAVFYCAVCRAGGVKK</sequence>
<dbReference type="InterPro" id="IPR037278">
    <property type="entry name" value="ARFGAP/RecO"/>
</dbReference>
<evidence type="ECO:0000259" key="8">
    <source>
        <dbReference type="PROSITE" id="PS50115"/>
    </source>
</evidence>
<dbReference type="PRINTS" id="PR00405">
    <property type="entry name" value="REVINTRACTNG"/>
</dbReference>
<keyword evidence="7" id="KW-1133">Transmembrane helix</keyword>
<evidence type="ECO:0000256" key="2">
    <source>
        <dbReference type="ARBA" id="ARBA00022723"/>
    </source>
</evidence>
<feature type="domain" description="Arf-GAP" evidence="8">
    <location>
        <begin position="9"/>
        <end position="129"/>
    </location>
</feature>
<evidence type="ECO:0000256" key="6">
    <source>
        <dbReference type="SAM" id="MobiDB-lite"/>
    </source>
</evidence>
<dbReference type="PANTHER" id="PTHR45705:SF1">
    <property type="entry name" value="FI20236P1"/>
    <property type="match status" value="1"/>
</dbReference>
<keyword evidence="1" id="KW-0343">GTPase activation</keyword>
<reference evidence="9" key="1">
    <citation type="journal article" date="2012" name="Proc. Natl. Acad. Sci. U.S.A.">
        <title>Antigenic diversity is generated by distinct evolutionary mechanisms in African trypanosome species.</title>
        <authorList>
            <person name="Jackson A.P."/>
            <person name="Berry A."/>
            <person name="Aslett M."/>
            <person name="Allison H.C."/>
            <person name="Burton P."/>
            <person name="Vavrova-Anderson J."/>
            <person name="Brown R."/>
            <person name="Browne H."/>
            <person name="Corton N."/>
            <person name="Hauser H."/>
            <person name="Gamble J."/>
            <person name="Gilderthorp R."/>
            <person name="Marcello L."/>
            <person name="McQuillan J."/>
            <person name="Otto T.D."/>
            <person name="Quail M.A."/>
            <person name="Sanders M.J."/>
            <person name="van Tonder A."/>
            <person name="Ginger M.L."/>
            <person name="Field M.C."/>
            <person name="Barry J.D."/>
            <person name="Hertz-Fowler C."/>
            <person name="Berriman M."/>
        </authorList>
    </citation>
    <scope>NUCLEOTIDE SEQUENCE</scope>
    <source>
        <strain evidence="9">Y486</strain>
    </source>
</reference>
<dbReference type="SMART" id="SM00105">
    <property type="entry name" value="ArfGap"/>
    <property type="match status" value="1"/>
</dbReference>
<dbReference type="PANTHER" id="PTHR45705">
    <property type="entry name" value="FI20236P1"/>
    <property type="match status" value="1"/>
</dbReference>
<dbReference type="GO" id="GO:0008270">
    <property type="term" value="F:zinc ion binding"/>
    <property type="evidence" value="ECO:0007669"/>
    <property type="project" value="UniProtKB-KW"/>
</dbReference>
<evidence type="ECO:0000256" key="1">
    <source>
        <dbReference type="ARBA" id="ARBA00022468"/>
    </source>
</evidence>
<keyword evidence="3 5" id="KW-0863">Zinc-finger</keyword>
<protein>
    <submittedName>
        <fullName evidence="9">Putative ADP-ribosylation factor GTPase activating protein</fullName>
    </submittedName>
</protein>
<dbReference type="VEuPathDB" id="TriTrypDB:TvY486_1109700"/>
<dbReference type="CDD" id="cd08204">
    <property type="entry name" value="ArfGap"/>
    <property type="match status" value="1"/>
</dbReference>
<evidence type="ECO:0000256" key="4">
    <source>
        <dbReference type="ARBA" id="ARBA00022833"/>
    </source>
</evidence>
<keyword evidence="7" id="KW-0472">Membrane</keyword>
<dbReference type="InterPro" id="IPR051718">
    <property type="entry name" value="ARF_GTPase-activating"/>
</dbReference>
<keyword evidence="2" id="KW-0479">Metal-binding</keyword>
<dbReference type="PROSITE" id="PS50115">
    <property type="entry name" value="ARFGAP"/>
    <property type="match status" value="1"/>
</dbReference>
<evidence type="ECO:0000256" key="7">
    <source>
        <dbReference type="SAM" id="Phobius"/>
    </source>
</evidence>
<evidence type="ECO:0000256" key="3">
    <source>
        <dbReference type="ARBA" id="ARBA00022771"/>
    </source>
</evidence>
<evidence type="ECO:0000313" key="9">
    <source>
        <dbReference type="EMBL" id="CCC53486.1"/>
    </source>
</evidence>
<dbReference type="AlphaFoldDB" id="G0UCD4"/>
<organism evidence="9">
    <name type="scientific">Trypanosoma vivax (strain Y486)</name>
    <dbReference type="NCBI Taxonomy" id="1055687"/>
    <lineage>
        <taxon>Eukaryota</taxon>
        <taxon>Discoba</taxon>
        <taxon>Euglenozoa</taxon>
        <taxon>Kinetoplastea</taxon>
        <taxon>Metakinetoplastina</taxon>
        <taxon>Trypanosomatida</taxon>
        <taxon>Trypanosomatidae</taxon>
        <taxon>Trypanosoma</taxon>
        <taxon>Duttonella</taxon>
    </lineage>
</organism>
<dbReference type="FunFam" id="1.10.220.150:FF:000009">
    <property type="entry name" value="stromal membrane-associated protein 1 isoform X1"/>
    <property type="match status" value="1"/>
</dbReference>
<dbReference type="GO" id="GO:0005737">
    <property type="term" value="C:cytoplasm"/>
    <property type="evidence" value="ECO:0007669"/>
    <property type="project" value="TreeGrafter"/>
</dbReference>
<gene>
    <name evidence="9" type="ORF">TVY486_1109700</name>
</gene>
<dbReference type="Gene3D" id="1.10.220.150">
    <property type="entry name" value="Arf GTPase activating protein"/>
    <property type="match status" value="1"/>
</dbReference>
<dbReference type="SUPFAM" id="SSF57863">
    <property type="entry name" value="ArfGap/RecO-like zinc finger"/>
    <property type="match status" value="1"/>
</dbReference>
<name>G0UCD4_TRYVY</name>